<accession>A0A7C4BC94</accession>
<dbReference type="EMBL" id="DTFF01000013">
    <property type="protein sequence ID" value="HGI87076.1"/>
    <property type="molecule type" value="Genomic_DNA"/>
</dbReference>
<dbReference type="Gene3D" id="2.40.50.140">
    <property type="entry name" value="Nucleic acid-binding proteins"/>
    <property type="match status" value="1"/>
</dbReference>
<dbReference type="HAMAP" id="MF_00216">
    <property type="entry name" value="aIF_1A"/>
    <property type="match status" value="1"/>
</dbReference>
<feature type="domain" description="S1-like" evidence="4">
    <location>
        <begin position="11"/>
        <end position="85"/>
    </location>
</feature>
<gene>
    <name evidence="2" type="primary">eif1a</name>
    <name evidence="5" type="ORF">ENV14_01560</name>
</gene>
<dbReference type="NCBIfam" id="NF003082">
    <property type="entry name" value="PRK04012.1-1"/>
    <property type="match status" value="1"/>
</dbReference>
<dbReference type="AlphaFoldDB" id="A0A7C4BC94"/>
<protein>
    <recommendedName>
        <fullName evidence="2">Translation initiation factor 1A</fullName>
        <shortName evidence="2">aIF-1A</shortName>
    </recommendedName>
</protein>
<reference evidence="5" key="1">
    <citation type="journal article" date="2020" name="mSystems">
        <title>Genome- and Community-Level Interaction Insights into Carbon Utilization and Element Cycling Functions of Hydrothermarchaeota in Hydrothermal Sediment.</title>
        <authorList>
            <person name="Zhou Z."/>
            <person name="Liu Y."/>
            <person name="Xu W."/>
            <person name="Pan J."/>
            <person name="Luo Z.H."/>
            <person name="Li M."/>
        </authorList>
    </citation>
    <scope>NUCLEOTIDE SEQUENCE [LARGE SCALE GENOMIC DNA]</scope>
    <source>
        <strain evidence="5">SpSt-732</strain>
    </source>
</reference>
<dbReference type="InterPro" id="IPR006196">
    <property type="entry name" value="RNA-binding_domain_S1_IF1"/>
</dbReference>
<evidence type="ECO:0000256" key="3">
    <source>
        <dbReference type="PROSITE-ProRule" id="PRU00181"/>
    </source>
</evidence>
<dbReference type="CDD" id="cd05793">
    <property type="entry name" value="S1_IF1A"/>
    <property type="match status" value="1"/>
</dbReference>
<dbReference type="Pfam" id="PF01176">
    <property type="entry name" value="eIF-1a"/>
    <property type="match status" value="1"/>
</dbReference>
<comment type="similarity">
    <text evidence="2">Belongs to the eIF-1A family.</text>
</comment>
<dbReference type="GO" id="GO:0003723">
    <property type="term" value="F:RNA binding"/>
    <property type="evidence" value="ECO:0007669"/>
    <property type="project" value="InterPro"/>
</dbReference>
<evidence type="ECO:0000259" key="4">
    <source>
        <dbReference type="PROSITE" id="PS50832"/>
    </source>
</evidence>
<dbReference type="PROSITE" id="PS50832">
    <property type="entry name" value="S1_IF1_TYPE"/>
    <property type="match status" value="1"/>
</dbReference>
<keyword evidence="2 3" id="KW-0648">Protein biosynthesis</keyword>
<dbReference type="SMART" id="SM00652">
    <property type="entry name" value="eIF1a"/>
    <property type="match status" value="1"/>
</dbReference>
<dbReference type="NCBIfam" id="NF003084">
    <property type="entry name" value="PRK04012.1-3"/>
    <property type="match status" value="1"/>
</dbReference>
<organism evidence="5">
    <name type="scientific">Ignisphaera aggregans</name>
    <dbReference type="NCBI Taxonomy" id="334771"/>
    <lineage>
        <taxon>Archaea</taxon>
        <taxon>Thermoproteota</taxon>
        <taxon>Thermoprotei</taxon>
        <taxon>Desulfurococcales</taxon>
        <taxon>Desulfurococcaceae</taxon>
        <taxon>Ignisphaera</taxon>
    </lineage>
</organism>
<dbReference type="InterPro" id="IPR001253">
    <property type="entry name" value="TIF_eIF-1A"/>
</dbReference>
<comment type="function">
    <text evidence="1 2">Seems to be required for maximal rate of protein biosynthesis. Enhances ribosome dissociation into subunits and stabilizes the binding of the initiator Met-tRNA(I) to 40 S ribosomal subunits.</text>
</comment>
<sequence>MPKGKKEESTAPKELLLPSGVQVLCVVDETIGADFLKVRCVDGVLRICRIPGKFRRRVWFSSGDVVLVEPWDFQSTKGDIVHKYSKDEIRKLISMNLITKEFIEGVT</sequence>
<dbReference type="PANTHER" id="PTHR21668">
    <property type="entry name" value="EIF-1A"/>
    <property type="match status" value="1"/>
</dbReference>
<proteinExistence type="inferred from homology"/>
<dbReference type="SUPFAM" id="SSF50249">
    <property type="entry name" value="Nucleic acid-binding proteins"/>
    <property type="match status" value="1"/>
</dbReference>
<dbReference type="InterPro" id="IPR012340">
    <property type="entry name" value="NA-bd_OB-fold"/>
</dbReference>
<comment type="caution">
    <text evidence="5">The sequence shown here is derived from an EMBL/GenBank/DDBJ whole genome shotgun (WGS) entry which is preliminary data.</text>
</comment>
<evidence type="ECO:0000256" key="2">
    <source>
        <dbReference type="HAMAP-Rule" id="MF_00216"/>
    </source>
</evidence>
<name>A0A7C4BC94_9CREN</name>
<keyword evidence="2 3" id="KW-0396">Initiation factor</keyword>
<dbReference type="GO" id="GO:0003743">
    <property type="term" value="F:translation initiation factor activity"/>
    <property type="evidence" value="ECO:0007669"/>
    <property type="project" value="UniProtKB-UniRule"/>
</dbReference>
<evidence type="ECO:0000256" key="1">
    <source>
        <dbReference type="ARBA" id="ARBA00025502"/>
    </source>
</evidence>
<evidence type="ECO:0000313" key="5">
    <source>
        <dbReference type="EMBL" id="HGI87076.1"/>
    </source>
</evidence>